<sequence length="253" mass="27359">MRVILWSLAALILVPLAISIGRGMAYDGSWRDAPRHASGLAPDPAKTPDAIVQIYSARAFNWRGYVATHPWIIVKRANAKAYTRYEVVGWGGGQSLKVNYALPDGYWFGAEPRVMAEYRGAGTDQLIDRIEAAVASYPFKDQYRSWPGPNSNTFLAHVAREVPELRLDIPANAIGKDYRAWDAPVGLAPSGTGVQASLLGVAGLTLGLEEGIEVNVLGLNLGVDFLRPALRVPGLGRIGFPEEVARQPALAVD</sequence>
<evidence type="ECO:0000313" key="2">
    <source>
        <dbReference type="Proteomes" id="UP001271769"/>
    </source>
</evidence>
<dbReference type="RefSeq" id="WP_320501287.1">
    <property type="nucleotide sequence ID" value="NZ_JAXCLX010000002.1"/>
</dbReference>
<dbReference type="Proteomes" id="UP001271769">
    <property type="component" value="Unassembled WGS sequence"/>
</dbReference>
<dbReference type="InterPro" id="IPR022224">
    <property type="entry name" value="DUF3750"/>
</dbReference>
<reference evidence="1 2" key="1">
    <citation type="journal article" date="2013" name="Antonie Van Leeuwenhoek">
        <title>Dongia rigui sp. nov., isolated from freshwater of a large wetland in Korea.</title>
        <authorList>
            <person name="Baik K.S."/>
            <person name="Hwang Y.M."/>
            <person name="Choi J.S."/>
            <person name="Kwon J."/>
            <person name="Seong C.N."/>
        </authorList>
    </citation>
    <scope>NUCLEOTIDE SEQUENCE [LARGE SCALE GENOMIC DNA]</scope>
    <source>
        <strain evidence="1 2">04SU4-P</strain>
    </source>
</reference>
<comment type="caution">
    <text evidence="1">The sequence shown here is derived from an EMBL/GenBank/DDBJ whole genome shotgun (WGS) entry which is preliminary data.</text>
</comment>
<protein>
    <submittedName>
        <fullName evidence="1">DUF3750 domain-containing protein</fullName>
    </submittedName>
</protein>
<evidence type="ECO:0000313" key="1">
    <source>
        <dbReference type="EMBL" id="MDY0872813.1"/>
    </source>
</evidence>
<keyword evidence="2" id="KW-1185">Reference proteome</keyword>
<organism evidence="1 2">
    <name type="scientific">Dongia rigui</name>
    <dbReference type="NCBI Taxonomy" id="940149"/>
    <lineage>
        <taxon>Bacteria</taxon>
        <taxon>Pseudomonadati</taxon>
        <taxon>Pseudomonadota</taxon>
        <taxon>Alphaproteobacteria</taxon>
        <taxon>Rhodospirillales</taxon>
        <taxon>Dongiaceae</taxon>
        <taxon>Dongia</taxon>
    </lineage>
</organism>
<gene>
    <name evidence="1" type="ORF">SMD31_12800</name>
</gene>
<accession>A0ABU5DZS3</accession>
<dbReference type="Pfam" id="PF12570">
    <property type="entry name" value="DUF3750"/>
    <property type="match status" value="1"/>
</dbReference>
<name>A0ABU5DZS3_9PROT</name>
<dbReference type="EMBL" id="JAXCLX010000002">
    <property type="protein sequence ID" value="MDY0872813.1"/>
    <property type="molecule type" value="Genomic_DNA"/>
</dbReference>
<proteinExistence type="predicted"/>